<dbReference type="AlphaFoldDB" id="X1QYP0"/>
<organism evidence="4">
    <name type="scientific">marine sediment metagenome</name>
    <dbReference type="NCBI Taxonomy" id="412755"/>
    <lineage>
        <taxon>unclassified sequences</taxon>
        <taxon>metagenomes</taxon>
        <taxon>ecological metagenomes</taxon>
    </lineage>
</organism>
<comment type="caution">
    <text evidence="4">The sequence shown here is derived from an EMBL/GenBank/DDBJ whole genome shotgun (WGS) entry which is preliminary data.</text>
</comment>
<proteinExistence type="predicted"/>
<evidence type="ECO:0000313" key="4">
    <source>
        <dbReference type="EMBL" id="GAI59931.1"/>
    </source>
</evidence>
<dbReference type="PANTHER" id="PTHR11908:SF132">
    <property type="entry name" value="ALDEHYDE OXIDASE 1-RELATED"/>
    <property type="match status" value="1"/>
</dbReference>
<dbReference type="Pfam" id="PF01315">
    <property type="entry name" value="Ald_Xan_dh_C"/>
    <property type="match status" value="1"/>
</dbReference>
<accession>X1QYP0</accession>
<sequence>MSFKYIGKSFEKTDGYSKVTGMAQFVADIKLPRMLHAQVLRPKFAHAFIKSIDTLDAEKSEGVYKVVTGRGCKIFFGACGFLDQNPIAVDKVRHIGEPVAVVIADTVQHAKRALSKIDVDYEPLPVLLDPVEAAHNKDILIHEKLGEYPHLP</sequence>
<dbReference type="SUPFAM" id="SSF54665">
    <property type="entry name" value="CO dehydrogenase molybdoprotein N-domain-like"/>
    <property type="match status" value="1"/>
</dbReference>
<evidence type="ECO:0000256" key="1">
    <source>
        <dbReference type="ARBA" id="ARBA00022505"/>
    </source>
</evidence>
<dbReference type="Gene3D" id="3.90.1170.50">
    <property type="entry name" value="Aldehyde oxidase/xanthine dehydrogenase, a/b hammerhead"/>
    <property type="match status" value="1"/>
</dbReference>
<name>X1QYP0_9ZZZZ</name>
<gene>
    <name evidence="4" type="ORF">S12H4_07474</name>
</gene>
<dbReference type="InterPro" id="IPR036856">
    <property type="entry name" value="Ald_Oxase/Xan_DH_a/b_sf"/>
</dbReference>
<keyword evidence="2" id="KW-0560">Oxidoreductase</keyword>
<dbReference type="EMBL" id="BARW01002762">
    <property type="protein sequence ID" value="GAI59931.1"/>
    <property type="molecule type" value="Genomic_DNA"/>
</dbReference>
<dbReference type="InterPro" id="IPR016208">
    <property type="entry name" value="Ald_Oxase/xanthine_DH-like"/>
</dbReference>
<keyword evidence="1" id="KW-0500">Molybdenum</keyword>
<reference evidence="4" key="1">
    <citation type="journal article" date="2014" name="Front. Microbiol.">
        <title>High frequency of phylogenetically diverse reductive dehalogenase-homologous genes in deep subseafloor sedimentary metagenomes.</title>
        <authorList>
            <person name="Kawai M."/>
            <person name="Futagami T."/>
            <person name="Toyoda A."/>
            <person name="Takaki Y."/>
            <person name="Nishi S."/>
            <person name="Hori S."/>
            <person name="Arai W."/>
            <person name="Tsubouchi T."/>
            <person name="Morono Y."/>
            <person name="Uchiyama I."/>
            <person name="Ito T."/>
            <person name="Fujiyama A."/>
            <person name="Inagaki F."/>
            <person name="Takami H."/>
        </authorList>
    </citation>
    <scope>NUCLEOTIDE SEQUENCE</scope>
    <source>
        <strain evidence="4">Expedition CK06-06</strain>
    </source>
</reference>
<dbReference type="GO" id="GO:0005506">
    <property type="term" value="F:iron ion binding"/>
    <property type="evidence" value="ECO:0007669"/>
    <property type="project" value="InterPro"/>
</dbReference>
<dbReference type="SMART" id="SM01008">
    <property type="entry name" value="Ald_Xan_dh_C"/>
    <property type="match status" value="1"/>
</dbReference>
<dbReference type="InterPro" id="IPR000674">
    <property type="entry name" value="Ald_Oxase/Xan_DH_a/b"/>
</dbReference>
<evidence type="ECO:0000256" key="2">
    <source>
        <dbReference type="ARBA" id="ARBA00023002"/>
    </source>
</evidence>
<dbReference type="GO" id="GO:0016491">
    <property type="term" value="F:oxidoreductase activity"/>
    <property type="evidence" value="ECO:0007669"/>
    <property type="project" value="UniProtKB-KW"/>
</dbReference>
<dbReference type="PANTHER" id="PTHR11908">
    <property type="entry name" value="XANTHINE DEHYDROGENASE"/>
    <property type="match status" value="1"/>
</dbReference>
<feature type="non-terminal residue" evidence="4">
    <location>
        <position position="152"/>
    </location>
</feature>
<protein>
    <recommendedName>
        <fullName evidence="3">Aldehyde oxidase/xanthine dehydrogenase a/b hammerhead domain-containing protein</fullName>
    </recommendedName>
</protein>
<evidence type="ECO:0000259" key="3">
    <source>
        <dbReference type="SMART" id="SM01008"/>
    </source>
</evidence>
<feature type="domain" description="Aldehyde oxidase/xanthine dehydrogenase a/b hammerhead" evidence="3">
    <location>
        <begin position="20"/>
        <end position="125"/>
    </location>
</feature>